<reference evidence="8 9" key="1">
    <citation type="submission" date="2019-10" db="EMBL/GenBank/DDBJ databases">
        <title>Whole genome shotgun sequence of Acrocarpospora macrocephala NBRC 16266.</title>
        <authorList>
            <person name="Ichikawa N."/>
            <person name="Kimura A."/>
            <person name="Kitahashi Y."/>
            <person name="Komaki H."/>
            <person name="Oguchi A."/>
        </authorList>
    </citation>
    <scope>NUCLEOTIDE SEQUENCE [LARGE SCALE GENOMIC DNA]</scope>
    <source>
        <strain evidence="8 9">NBRC 16266</strain>
    </source>
</reference>
<dbReference type="PROSITE" id="PS51918">
    <property type="entry name" value="RADICAL_SAM"/>
    <property type="match status" value="1"/>
</dbReference>
<dbReference type="InterPro" id="IPR034457">
    <property type="entry name" value="Organic_radical-activating"/>
</dbReference>
<dbReference type="SUPFAM" id="SSF102114">
    <property type="entry name" value="Radical SAM enzymes"/>
    <property type="match status" value="1"/>
</dbReference>
<dbReference type="SFLD" id="SFLDG01101">
    <property type="entry name" value="Uncharacterised_Radical_SAM_Su"/>
    <property type="match status" value="1"/>
</dbReference>
<evidence type="ECO:0000256" key="3">
    <source>
        <dbReference type="ARBA" id="ARBA00022723"/>
    </source>
</evidence>
<organism evidence="8 9">
    <name type="scientific">Acrocarpospora macrocephala</name>
    <dbReference type="NCBI Taxonomy" id="150177"/>
    <lineage>
        <taxon>Bacteria</taxon>
        <taxon>Bacillati</taxon>
        <taxon>Actinomycetota</taxon>
        <taxon>Actinomycetes</taxon>
        <taxon>Streptosporangiales</taxon>
        <taxon>Streptosporangiaceae</taxon>
        <taxon>Acrocarpospora</taxon>
    </lineage>
</organism>
<dbReference type="GO" id="GO:0003824">
    <property type="term" value="F:catalytic activity"/>
    <property type="evidence" value="ECO:0007669"/>
    <property type="project" value="InterPro"/>
</dbReference>
<evidence type="ECO:0000256" key="6">
    <source>
        <dbReference type="PIRSR" id="PIRSR004869-50"/>
    </source>
</evidence>
<keyword evidence="1" id="KW-0004">4Fe-4S</keyword>
<dbReference type="PANTHER" id="PTHR30352:SF5">
    <property type="entry name" value="PYRUVATE FORMATE-LYASE 1-ACTIVATING ENZYME"/>
    <property type="match status" value="1"/>
</dbReference>
<keyword evidence="2 6" id="KW-0949">S-adenosyl-L-methionine</keyword>
<dbReference type="EMBL" id="BLAE01000008">
    <property type="protein sequence ID" value="GES08016.1"/>
    <property type="molecule type" value="Genomic_DNA"/>
</dbReference>
<evidence type="ECO:0000256" key="2">
    <source>
        <dbReference type="ARBA" id="ARBA00022691"/>
    </source>
</evidence>
<proteinExistence type="predicted"/>
<dbReference type="InterPro" id="IPR027596">
    <property type="entry name" value="AmmeMemoSam_rS"/>
</dbReference>
<dbReference type="PIRSF" id="PIRSF004869">
    <property type="entry name" value="PflX_prd"/>
    <property type="match status" value="1"/>
</dbReference>
<feature type="binding site" evidence="6">
    <location>
        <position position="92"/>
    </location>
    <ligand>
        <name>[4Fe-4S] cluster</name>
        <dbReference type="ChEBI" id="CHEBI:49883"/>
        <note>4Fe-4S-S-AdoMet</note>
    </ligand>
</feature>
<gene>
    <name evidence="8" type="ORF">Amac_016110</name>
</gene>
<dbReference type="InterPro" id="IPR013785">
    <property type="entry name" value="Aldolase_TIM"/>
</dbReference>
<dbReference type="InterPro" id="IPR007197">
    <property type="entry name" value="rSAM"/>
</dbReference>
<dbReference type="InterPro" id="IPR058240">
    <property type="entry name" value="rSAM_sf"/>
</dbReference>
<dbReference type="Pfam" id="PF04055">
    <property type="entry name" value="Radical_SAM"/>
    <property type="match status" value="1"/>
</dbReference>
<keyword evidence="5 6" id="KW-0411">Iron-sulfur</keyword>
<accession>A0A5M3WH33</accession>
<evidence type="ECO:0000259" key="7">
    <source>
        <dbReference type="PROSITE" id="PS51918"/>
    </source>
</evidence>
<evidence type="ECO:0000313" key="8">
    <source>
        <dbReference type="EMBL" id="GES08016.1"/>
    </source>
</evidence>
<feature type="binding site" evidence="6">
    <location>
        <position position="89"/>
    </location>
    <ligand>
        <name>[4Fe-4S] cluster</name>
        <dbReference type="ChEBI" id="CHEBI:49883"/>
        <note>4Fe-4S-S-AdoMet</note>
    </ligand>
</feature>
<protein>
    <submittedName>
        <fullName evidence="8">AmmeMemoRadiSam system radical SAM enzyme</fullName>
    </submittedName>
</protein>
<dbReference type="InterPro" id="IPR006638">
    <property type="entry name" value="Elp3/MiaA/NifB-like_rSAM"/>
</dbReference>
<feature type="domain" description="Radical SAM core" evidence="7">
    <location>
        <begin position="70"/>
        <end position="292"/>
    </location>
</feature>
<dbReference type="CDD" id="cd01335">
    <property type="entry name" value="Radical_SAM"/>
    <property type="match status" value="1"/>
</dbReference>
<dbReference type="SFLD" id="SFLDS00029">
    <property type="entry name" value="Radical_SAM"/>
    <property type="match status" value="1"/>
</dbReference>
<dbReference type="OrthoDB" id="9778883at2"/>
<evidence type="ECO:0000256" key="1">
    <source>
        <dbReference type="ARBA" id="ARBA00022485"/>
    </source>
</evidence>
<keyword evidence="3 6" id="KW-0479">Metal-binding</keyword>
<dbReference type="Gene3D" id="3.20.20.70">
    <property type="entry name" value="Aldolase class I"/>
    <property type="match status" value="1"/>
</dbReference>
<dbReference type="GO" id="GO:0046872">
    <property type="term" value="F:metal ion binding"/>
    <property type="evidence" value="ECO:0007669"/>
    <property type="project" value="UniProtKB-KW"/>
</dbReference>
<name>A0A5M3WH33_9ACTN</name>
<dbReference type="InterPro" id="IPR016431">
    <property type="entry name" value="Pyrv-formate_lyase-activ_prd"/>
</dbReference>
<dbReference type="AlphaFoldDB" id="A0A5M3WH33"/>
<keyword evidence="4 6" id="KW-0408">Iron</keyword>
<keyword evidence="9" id="KW-1185">Reference proteome</keyword>
<evidence type="ECO:0000256" key="4">
    <source>
        <dbReference type="ARBA" id="ARBA00023004"/>
    </source>
</evidence>
<dbReference type="PANTHER" id="PTHR30352">
    <property type="entry name" value="PYRUVATE FORMATE-LYASE-ACTIVATING ENZYME"/>
    <property type="match status" value="1"/>
</dbReference>
<sequence>MEPEWRPAVLTAPLPGGRVRCGLCPYNCGLDEGQTGPCQVRRNRDGVLETATFTAAVAHVDAIERKPFYHLRPGARVLTVASPGCTFSCGYCINHRLSQYGREATAPWLGSAAIPAELAAQARAADAMLGLSYTEPGLAPELTLALAEQGLPIVWKTNGFLTPAAIDLVAPVLLGVNIDVKAADTRSHRDLTGAPLGPVLDAIERFLAAGVWVEVCTPLIPGVSASPEQLDTIAHRLAAISPDLPWHLLRFTPDFKMLLDPPTPPAMLESARKIGHEAGLRFVYVERALGAPGRRTECPGCATTLVERGIWATHEVHLRSDKCPNCGAHIPGRWEVRP</sequence>
<dbReference type="SMART" id="SM00729">
    <property type="entry name" value="Elp3"/>
    <property type="match status" value="1"/>
</dbReference>
<comment type="caution">
    <text evidence="8">The sequence shown here is derived from an EMBL/GenBank/DDBJ whole genome shotgun (WGS) entry which is preliminary data.</text>
</comment>
<dbReference type="GO" id="GO:0051539">
    <property type="term" value="F:4 iron, 4 sulfur cluster binding"/>
    <property type="evidence" value="ECO:0007669"/>
    <property type="project" value="UniProtKB-KW"/>
</dbReference>
<evidence type="ECO:0000313" key="9">
    <source>
        <dbReference type="Proteomes" id="UP000331127"/>
    </source>
</evidence>
<comment type="cofactor">
    <cofactor evidence="6">
        <name>[4Fe-4S] cluster</name>
        <dbReference type="ChEBI" id="CHEBI:49883"/>
    </cofactor>
    <text evidence="6">Binds 1 [4Fe-4S] cluster. The cluster is coordinated with 3 cysteines and an exchangeable S-adenosyl-L-methionine.</text>
</comment>
<feature type="binding site" evidence="6">
    <location>
        <position position="85"/>
    </location>
    <ligand>
        <name>[4Fe-4S] cluster</name>
        <dbReference type="ChEBI" id="CHEBI:49883"/>
        <note>4Fe-4S-S-AdoMet</note>
    </ligand>
</feature>
<evidence type="ECO:0000256" key="5">
    <source>
        <dbReference type="ARBA" id="ARBA00023014"/>
    </source>
</evidence>
<dbReference type="Proteomes" id="UP000331127">
    <property type="component" value="Unassembled WGS sequence"/>
</dbReference>